<evidence type="ECO:0000313" key="11">
    <source>
        <dbReference type="EMBL" id="CAB4896124.1"/>
    </source>
</evidence>
<feature type="transmembrane region" description="Helical" evidence="7">
    <location>
        <begin position="275"/>
        <end position="293"/>
    </location>
</feature>
<dbReference type="EMBL" id="CAFBPT010000003">
    <property type="protein sequence ID" value="CAB5025512.1"/>
    <property type="molecule type" value="Genomic_DNA"/>
</dbReference>
<proteinExistence type="predicted"/>
<dbReference type="EMBL" id="CAEZYD010000009">
    <property type="protein sequence ID" value="CAB4710241.1"/>
    <property type="molecule type" value="Genomic_DNA"/>
</dbReference>
<evidence type="ECO:0000256" key="4">
    <source>
        <dbReference type="ARBA" id="ARBA00022692"/>
    </source>
</evidence>
<keyword evidence="5 7" id="KW-1133">Transmembrane helix</keyword>
<feature type="transmembrane region" description="Helical" evidence="7">
    <location>
        <begin position="207"/>
        <end position="226"/>
    </location>
</feature>
<dbReference type="Gene3D" id="1.10.3720.10">
    <property type="entry name" value="MetI-like"/>
    <property type="match status" value="1"/>
</dbReference>
<organism evidence="9">
    <name type="scientific">freshwater metagenome</name>
    <dbReference type="NCBI Taxonomy" id="449393"/>
    <lineage>
        <taxon>unclassified sequences</taxon>
        <taxon>metagenomes</taxon>
        <taxon>ecological metagenomes</taxon>
    </lineage>
</organism>
<accession>A0A6J6QEG3</accession>
<comment type="subcellular location">
    <subcellularLocation>
        <location evidence="1">Cell membrane</location>
        <topology evidence="1">Multi-pass membrane protein</topology>
    </subcellularLocation>
</comment>
<dbReference type="GO" id="GO:0005886">
    <property type="term" value="C:plasma membrane"/>
    <property type="evidence" value="ECO:0007669"/>
    <property type="project" value="UniProtKB-SubCell"/>
</dbReference>
<evidence type="ECO:0000256" key="2">
    <source>
        <dbReference type="ARBA" id="ARBA00022448"/>
    </source>
</evidence>
<feature type="transmembrane region" description="Helical" evidence="7">
    <location>
        <begin position="77"/>
        <end position="100"/>
    </location>
</feature>
<dbReference type="InterPro" id="IPR035906">
    <property type="entry name" value="MetI-like_sf"/>
</dbReference>
<name>A0A6J6QEG3_9ZZZZ</name>
<protein>
    <submittedName>
        <fullName evidence="9">Unannotated protein</fullName>
    </submittedName>
</protein>
<gene>
    <name evidence="9" type="ORF">UFOPK2652_00748</name>
    <name evidence="10" type="ORF">UFOPK3128_00939</name>
    <name evidence="11" type="ORF">UFOPK3511_00759</name>
    <name evidence="12" type="ORF">UFOPK3880_00896</name>
    <name evidence="13" type="ORF">UFOPK4146_00517</name>
</gene>
<keyword evidence="3" id="KW-1003">Cell membrane</keyword>
<dbReference type="EMBL" id="CAFBMA010000006">
    <property type="protein sequence ID" value="CAB4896124.1"/>
    <property type="molecule type" value="Genomic_DNA"/>
</dbReference>
<evidence type="ECO:0000313" key="10">
    <source>
        <dbReference type="EMBL" id="CAB4823030.1"/>
    </source>
</evidence>
<reference evidence="9" key="1">
    <citation type="submission" date="2020-05" db="EMBL/GenBank/DDBJ databases">
        <authorList>
            <person name="Chiriac C."/>
            <person name="Salcher M."/>
            <person name="Ghai R."/>
            <person name="Kavagutti S V."/>
        </authorList>
    </citation>
    <scope>NUCLEOTIDE SEQUENCE</scope>
</reference>
<dbReference type="InterPro" id="IPR000515">
    <property type="entry name" value="MetI-like"/>
</dbReference>
<feature type="transmembrane region" description="Helical" evidence="7">
    <location>
        <begin position="14"/>
        <end position="39"/>
    </location>
</feature>
<keyword evidence="6 7" id="KW-0472">Membrane</keyword>
<evidence type="ECO:0000256" key="7">
    <source>
        <dbReference type="SAM" id="Phobius"/>
    </source>
</evidence>
<dbReference type="GO" id="GO:0055085">
    <property type="term" value="P:transmembrane transport"/>
    <property type="evidence" value="ECO:0007669"/>
    <property type="project" value="InterPro"/>
</dbReference>
<dbReference type="AlphaFoldDB" id="A0A6J6QEG3"/>
<feature type="transmembrane region" description="Helical" evidence="7">
    <location>
        <begin position="160"/>
        <end position="186"/>
    </location>
</feature>
<dbReference type="SUPFAM" id="SSF161098">
    <property type="entry name" value="MetI-like"/>
    <property type="match status" value="1"/>
</dbReference>
<dbReference type="PANTHER" id="PTHR43005">
    <property type="entry name" value="BLR7065 PROTEIN"/>
    <property type="match status" value="1"/>
</dbReference>
<dbReference type="Pfam" id="PF00528">
    <property type="entry name" value="BPD_transp_1"/>
    <property type="match status" value="1"/>
</dbReference>
<feature type="transmembrane region" description="Helical" evidence="7">
    <location>
        <begin position="112"/>
        <end position="132"/>
    </location>
</feature>
<dbReference type="EMBL" id="CAFAAZ010000007">
    <property type="protein sequence ID" value="CAB4823030.1"/>
    <property type="molecule type" value="Genomic_DNA"/>
</dbReference>
<feature type="domain" description="ABC transmembrane type-1" evidence="8">
    <location>
        <begin position="75"/>
        <end position="288"/>
    </location>
</feature>
<dbReference type="CDD" id="cd06261">
    <property type="entry name" value="TM_PBP2"/>
    <property type="match status" value="1"/>
</dbReference>
<evidence type="ECO:0000256" key="5">
    <source>
        <dbReference type="ARBA" id="ARBA00022989"/>
    </source>
</evidence>
<dbReference type="PANTHER" id="PTHR43005:SF1">
    <property type="entry name" value="SPERMIDINE_PUTRESCINE TRANSPORT SYSTEM PERMEASE PROTEIN"/>
    <property type="match status" value="1"/>
</dbReference>
<evidence type="ECO:0000259" key="8">
    <source>
        <dbReference type="PROSITE" id="PS50928"/>
    </source>
</evidence>
<keyword evidence="2" id="KW-0813">Transport</keyword>
<evidence type="ECO:0000313" key="12">
    <source>
        <dbReference type="EMBL" id="CAB4965810.1"/>
    </source>
</evidence>
<evidence type="ECO:0000256" key="1">
    <source>
        <dbReference type="ARBA" id="ARBA00004651"/>
    </source>
</evidence>
<evidence type="ECO:0000256" key="6">
    <source>
        <dbReference type="ARBA" id="ARBA00023136"/>
    </source>
</evidence>
<dbReference type="PROSITE" id="PS50928">
    <property type="entry name" value="ABC_TM1"/>
    <property type="match status" value="1"/>
</dbReference>
<evidence type="ECO:0000313" key="9">
    <source>
        <dbReference type="EMBL" id="CAB4710241.1"/>
    </source>
</evidence>
<sequence>MLKPLHWSRHDRKWVNLFLFPALFFVLFIQAGPLFYSIYLSFQDWILLSSGSPQGFVGLTNFKNATSDPVFIQSLKFTGFLTITTVPFQLLLGTLLAFLASGQSRFLQMSRALLVLPMVVAPVAIGTLWRLMFNDTAGPINNHFLNFLNLSGPLWLGDPFWAKIAIVIIEIWQWTPFVFIVISSAITMVPQEILQAAQVDGASRLQIFYKIELPLLAPAFLLVIMFRTLESLLTLDSILSLTHGGPGSSTVNMTYAIYNKGLREFDLGAASAQSWMFMLVATVLIFVIFKLTIKSEKKTL</sequence>
<evidence type="ECO:0000256" key="3">
    <source>
        <dbReference type="ARBA" id="ARBA00022475"/>
    </source>
</evidence>
<evidence type="ECO:0000313" key="13">
    <source>
        <dbReference type="EMBL" id="CAB5025512.1"/>
    </source>
</evidence>
<dbReference type="EMBL" id="CAFBNU010000008">
    <property type="protein sequence ID" value="CAB4965810.1"/>
    <property type="molecule type" value="Genomic_DNA"/>
</dbReference>
<keyword evidence="4 7" id="KW-0812">Transmembrane</keyword>